<accession>A0A0F7JXL8</accession>
<protein>
    <submittedName>
        <fullName evidence="1">Uncharacterized protein</fullName>
    </submittedName>
</protein>
<dbReference type="InterPro" id="IPR045502">
    <property type="entry name" value="DUF6489"/>
</dbReference>
<evidence type="ECO:0000313" key="1">
    <source>
        <dbReference type="EMBL" id="AKH19358.1"/>
    </source>
</evidence>
<reference evidence="1 2" key="1">
    <citation type="journal article" date="2015" name="Genome Announc.">
        <title>Complete Genome Sequence of Sedimenticola thiotaurini Strain SIP-G1, a Polyphosphate- and Polyhydroxyalkanoate-Accumulating Sulfur-Oxidizing Gammaproteobacterium Isolated from Salt Marsh Sediments.</title>
        <authorList>
            <person name="Flood B.E."/>
            <person name="Jones D.S."/>
            <person name="Bailey J.V."/>
        </authorList>
    </citation>
    <scope>NUCLEOTIDE SEQUENCE [LARGE SCALE GENOMIC DNA]</scope>
    <source>
        <strain evidence="1 2">SIP-G1</strain>
    </source>
</reference>
<dbReference type="OrthoDB" id="5740990at2"/>
<dbReference type="Pfam" id="PF20099">
    <property type="entry name" value="DUF6489"/>
    <property type="match status" value="1"/>
</dbReference>
<dbReference type="AlphaFoldDB" id="A0A0F7JXL8"/>
<name>A0A0F7JXL8_9GAMM</name>
<proteinExistence type="predicted"/>
<dbReference type="RefSeq" id="WP_046858297.1">
    <property type="nucleotide sequence ID" value="NZ_CP011412.1"/>
</dbReference>
<dbReference type="KEGG" id="seds:AAY24_02220"/>
<keyword evidence="2" id="KW-1185">Reference proteome</keyword>
<dbReference type="Proteomes" id="UP000034410">
    <property type="component" value="Chromosome"/>
</dbReference>
<dbReference type="EMBL" id="CP011412">
    <property type="protein sequence ID" value="AKH19358.1"/>
    <property type="molecule type" value="Genomic_DNA"/>
</dbReference>
<sequence length="79" mass="8886">MKISIDITPEEMRTLMGWPDVQPLQEEMIDKIREQMDAGAEGYDPLSLMKPFLAQSSNSMESFQKLIAGVMSAYSKQGD</sequence>
<gene>
    <name evidence="1" type="ORF">AAY24_02220</name>
</gene>
<organism evidence="1 2">
    <name type="scientific">Sedimenticola thiotaurini</name>
    <dbReference type="NCBI Taxonomy" id="1543721"/>
    <lineage>
        <taxon>Bacteria</taxon>
        <taxon>Pseudomonadati</taxon>
        <taxon>Pseudomonadota</taxon>
        <taxon>Gammaproteobacteria</taxon>
        <taxon>Chromatiales</taxon>
        <taxon>Sedimenticolaceae</taxon>
        <taxon>Sedimenticola</taxon>
    </lineage>
</organism>
<evidence type="ECO:0000313" key="2">
    <source>
        <dbReference type="Proteomes" id="UP000034410"/>
    </source>
</evidence>